<keyword evidence="3" id="KW-1185">Reference proteome</keyword>
<feature type="region of interest" description="Disordered" evidence="1">
    <location>
        <begin position="16"/>
        <end position="141"/>
    </location>
</feature>
<feature type="compositionally biased region" description="Basic and acidic residues" evidence="1">
    <location>
        <begin position="80"/>
        <end position="112"/>
    </location>
</feature>
<reference evidence="2 3" key="1">
    <citation type="submission" date="2020-02" db="EMBL/GenBank/DDBJ databases">
        <authorList>
            <person name="Ma Q."/>
            <person name="Huang Y."/>
            <person name="Song X."/>
            <person name="Pei D."/>
        </authorList>
    </citation>
    <scope>NUCLEOTIDE SEQUENCE [LARGE SCALE GENOMIC DNA]</scope>
    <source>
        <strain evidence="2">Sxm20200214</strain>
        <tissue evidence="2">Leaf</tissue>
    </source>
</reference>
<name>A0A8X7WH41_BRACI</name>
<evidence type="ECO:0000313" key="2">
    <source>
        <dbReference type="EMBL" id="KAG2329411.1"/>
    </source>
</evidence>
<organism evidence="2 3">
    <name type="scientific">Brassica carinata</name>
    <name type="common">Ethiopian mustard</name>
    <name type="synonym">Abyssinian cabbage</name>
    <dbReference type="NCBI Taxonomy" id="52824"/>
    <lineage>
        <taxon>Eukaryota</taxon>
        <taxon>Viridiplantae</taxon>
        <taxon>Streptophyta</taxon>
        <taxon>Embryophyta</taxon>
        <taxon>Tracheophyta</taxon>
        <taxon>Spermatophyta</taxon>
        <taxon>Magnoliopsida</taxon>
        <taxon>eudicotyledons</taxon>
        <taxon>Gunneridae</taxon>
        <taxon>Pentapetalae</taxon>
        <taxon>rosids</taxon>
        <taxon>malvids</taxon>
        <taxon>Brassicales</taxon>
        <taxon>Brassicaceae</taxon>
        <taxon>Brassiceae</taxon>
        <taxon>Brassica</taxon>
    </lineage>
</organism>
<dbReference type="EMBL" id="JAAMPC010000001">
    <property type="protein sequence ID" value="KAG2329411.1"/>
    <property type="molecule type" value="Genomic_DNA"/>
</dbReference>
<feature type="compositionally biased region" description="Basic residues" evidence="1">
    <location>
        <begin position="58"/>
        <end position="67"/>
    </location>
</feature>
<dbReference type="AlphaFoldDB" id="A0A8X7WH41"/>
<protein>
    <submittedName>
        <fullName evidence="2">Uncharacterized protein</fullName>
    </submittedName>
</protein>
<feature type="compositionally biased region" description="Polar residues" evidence="1">
    <location>
        <begin position="21"/>
        <end position="30"/>
    </location>
</feature>
<dbReference type="Proteomes" id="UP000886595">
    <property type="component" value="Unassembled WGS sequence"/>
</dbReference>
<comment type="caution">
    <text evidence="2">The sequence shown here is derived from an EMBL/GenBank/DDBJ whole genome shotgun (WGS) entry which is preliminary data.</text>
</comment>
<accession>A0A8X7WH41</accession>
<evidence type="ECO:0000313" key="3">
    <source>
        <dbReference type="Proteomes" id="UP000886595"/>
    </source>
</evidence>
<gene>
    <name evidence="2" type="ORF">Bca52824_000591</name>
</gene>
<feature type="compositionally biased region" description="Basic residues" evidence="1">
    <location>
        <begin position="120"/>
        <end position="132"/>
    </location>
</feature>
<sequence length="141" mass="16280">MVMAFKLDSLQSYTVEEKRTNNIAVQSEGTFTDRKSIKKKIANVERHDPKANDDGGKKSKKKKHKRVSGGDEIMNTESSKANERSQSHEKKLVNSDGDRAKRDTEKRRRVDYYDLGNTAHKSKKKMKKKKKIMEKIQRDAP</sequence>
<feature type="compositionally biased region" description="Basic and acidic residues" evidence="1">
    <location>
        <begin position="42"/>
        <end position="57"/>
    </location>
</feature>
<evidence type="ECO:0000256" key="1">
    <source>
        <dbReference type="SAM" id="MobiDB-lite"/>
    </source>
</evidence>
<proteinExistence type="predicted"/>